<dbReference type="PROSITE" id="PS51371">
    <property type="entry name" value="CBS"/>
    <property type="match status" value="2"/>
</dbReference>
<keyword evidence="5" id="KW-1185">Reference proteome</keyword>
<dbReference type="InterPro" id="IPR051257">
    <property type="entry name" value="Diverse_CBS-Domain"/>
</dbReference>
<dbReference type="CDD" id="cd02205">
    <property type="entry name" value="CBS_pair_SF"/>
    <property type="match status" value="1"/>
</dbReference>
<feature type="domain" description="CBS" evidence="3">
    <location>
        <begin position="74"/>
        <end position="136"/>
    </location>
</feature>
<dbReference type="Gene3D" id="3.10.580.10">
    <property type="entry name" value="CBS-domain"/>
    <property type="match status" value="1"/>
</dbReference>
<dbReference type="SMART" id="SM00116">
    <property type="entry name" value="CBS"/>
    <property type="match status" value="2"/>
</dbReference>
<protein>
    <submittedName>
        <fullName evidence="4">Putative signal-transduction protein with CBS domains</fullName>
    </submittedName>
</protein>
<sequence length="146" mass="16602">MEGTTRVCDLMHKGVVFCRPEDNLKEVAGIMKENGLRSVVVMHESGEVWGLISLLEIIRSFGEDLEGISAESVMQPYKIHVDPQWPIERSIELMKKRRIEHLIIVDPHAGPKRPIGLLSSYDIVRYMAHIPSGQFEHVLRLHTANP</sequence>
<dbReference type="SUPFAM" id="SSF54631">
    <property type="entry name" value="CBS-domain pair"/>
    <property type="match status" value="1"/>
</dbReference>
<evidence type="ECO:0000256" key="2">
    <source>
        <dbReference type="PROSITE-ProRule" id="PRU00703"/>
    </source>
</evidence>
<organism evidence="4 5">
    <name type="scientific">Syntrophobacter fumaroxidans (strain DSM 10017 / MPOB)</name>
    <dbReference type="NCBI Taxonomy" id="335543"/>
    <lineage>
        <taxon>Bacteria</taxon>
        <taxon>Pseudomonadati</taxon>
        <taxon>Thermodesulfobacteriota</taxon>
        <taxon>Syntrophobacteria</taxon>
        <taxon>Syntrophobacterales</taxon>
        <taxon>Syntrophobacteraceae</taxon>
        <taxon>Syntrophobacter</taxon>
    </lineage>
</organism>
<dbReference type="OrthoDB" id="9802114at2"/>
<dbReference type="EMBL" id="CP000478">
    <property type="protein sequence ID" value="ABK18357.1"/>
    <property type="molecule type" value="Genomic_DNA"/>
</dbReference>
<dbReference type="eggNOG" id="COG0517">
    <property type="taxonomic scope" value="Bacteria"/>
</dbReference>
<accession>A0LLQ5</accession>
<evidence type="ECO:0000313" key="4">
    <source>
        <dbReference type="EMBL" id="ABK18357.1"/>
    </source>
</evidence>
<proteinExistence type="predicted"/>
<feature type="domain" description="CBS" evidence="3">
    <location>
        <begin position="11"/>
        <end position="67"/>
    </location>
</feature>
<evidence type="ECO:0000259" key="3">
    <source>
        <dbReference type="PROSITE" id="PS51371"/>
    </source>
</evidence>
<dbReference type="AlphaFoldDB" id="A0LLQ5"/>
<dbReference type="STRING" id="335543.Sfum_2679"/>
<keyword evidence="1 2" id="KW-0129">CBS domain</keyword>
<dbReference type="InterPro" id="IPR000644">
    <property type="entry name" value="CBS_dom"/>
</dbReference>
<dbReference type="InterPro" id="IPR046342">
    <property type="entry name" value="CBS_dom_sf"/>
</dbReference>
<evidence type="ECO:0000256" key="1">
    <source>
        <dbReference type="ARBA" id="ARBA00023122"/>
    </source>
</evidence>
<dbReference type="InParanoid" id="A0LLQ5"/>
<reference evidence="4 5" key="1">
    <citation type="submission" date="2006-10" db="EMBL/GenBank/DDBJ databases">
        <title>Complete sequence of Syntrophobacter fumaroxidans MPOB.</title>
        <authorList>
            <consortium name="US DOE Joint Genome Institute"/>
            <person name="Copeland A."/>
            <person name="Lucas S."/>
            <person name="Lapidus A."/>
            <person name="Barry K."/>
            <person name="Detter J.C."/>
            <person name="Glavina del Rio T."/>
            <person name="Hammon N."/>
            <person name="Israni S."/>
            <person name="Pitluck S."/>
            <person name="Goltsman E.G."/>
            <person name="Martinez M."/>
            <person name="Schmutz J."/>
            <person name="Larimer F."/>
            <person name="Land M."/>
            <person name="Hauser L."/>
            <person name="Kyrpides N."/>
            <person name="Kim E."/>
            <person name="Boone D.R."/>
            <person name="Brockman F."/>
            <person name="Culley D."/>
            <person name="Ferry J."/>
            <person name="Gunsalus R."/>
            <person name="McInerney M.J."/>
            <person name="Morrison M."/>
            <person name="Plugge C."/>
            <person name="Rohlin L."/>
            <person name="Scholten J."/>
            <person name="Sieber J."/>
            <person name="Stams A.J.M."/>
            <person name="Worm P."/>
            <person name="Henstra A.M."/>
            <person name="Richardson P."/>
        </authorList>
    </citation>
    <scope>NUCLEOTIDE SEQUENCE [LARGE SCALE GENOMIC DNA]</scope>
    <source>
        <strain evidence="5">DSM 10017 / MPOB</strain>
    </source>
</reference>
<dbReference type="PANTHER" id="PTHR43080">
    <property type="entry name" value="CBS DOMAIN-CONTAINING PROTEIN CBSX3, MITOCHONDRIAL"/>
    <property type="match status" value="1"/>
</dbReference>
<dbReference type="HOGENOM" id="CLU_040681_9_3_7"/>
<dbReference type="RefSeq" id="WP_011699524.1">
    <property type="nucleotide sequence ID" value="NC_008554.1"/>
</dbReference>
<dbReference type="KEGG" id="sfu:Sfum_2679"/>
<evidence type="ECO:0000313" key="5">
    <source>
        <dbReference type="Proteomes" id="UP000001784"/>
    </source>
</evidence>
<gene>
    <name evidence="4" type="ordered locus">Sfum_2679</name>
</gene>
<dbReference type="PANTHER" id="PTHR43080:SF2">
    <property type="entry name" value="CBS DOMAIN-CONTAINING PROTEIN"/>
    <property type="match status" value="1"/>
</dbReference>
<name>A0LLQ5_SYNFM</name>
<dbReference type="Proteomes" id="UP000001784">
    <property type="component" value="Chromosome"/>
</dbReference>
<dbReference type="Pfam" id="PF00571">
    <property type="entry name" value="CBS"/>
    <property type="match status" value="2"/>
</dbReference>